<evidence type="ECO:0000313" key="4">
    <source>
        <dbReference type="Proteomes" id="UP000291116"/>
    </source>
</evidence>
<gene>
    <name evidence="3" type="ORF">PSNMU_V1.4_AUG-EV-PASAV3_0010260</name>
</gene>
<dbReference type="PANTHER" id="PTHR31551">
    <property type="entry name" value="PRE-MRNA-SPLICING FACTOR CWF18"/>
    <property type="match status" value="1"/>
</dbReference>
<accession>A0A448YX04</accession>
<evidence type="ECO:0008006" key="5">
    <source>
        <dbReference type="Google" id="ProtNLM"/>
    </source>
</evidence>
<evidence type="ECO:0000313" key="3">
    <source>
        <dbReference type="EMBL" id="VEU34323.1"/>
    </source>
</evidence>
<feature type="compositionally biased region" description="Low complexity" evidence="2">
    <location>
        <begin position="124"/>
        <end position="144"/>
    </location>
</feature>
<protein>
    <recommendedName>
        <fullName evidence="5">Coiled-coil domain-containing protein 12</fullName>
    </recommendedName>
</protein>
<proteinExistence type="predicted"/>
<dbReference type="GO" id="GO:0005684">
    <property type="term" value="C:U2-type spliceosomal complex"/>
    <property type="evidence" value="ECO:0007669"/>
    <property type="project" value="TreeGrafter"/>
</dbReference>
<name>A0A448YX04_9STRA</name>
<reference evidence="3 4" key="1">
    <citation type="submission" date="2019-01" db="EMBL/GenBank/DDBJ databases">
        <authorList>
            <person name="Ferrante I. M."/>
        </authorList>
    </citation>
    <scope>NUCLEOTIDE SEQUENCE [LARGE SCALE GENOMIC DNA]</scope>
    <source>
        <strain evidence="3 4">B856</strain>
    </source>
</reference>
<dbReference type="Pfam" id="PF08315">
    <property type="entry name" value="cwf18"/>
    <property type="match status" value="1"/>
</dbReference>
<dbReference type="Proteomes" id="UP000291116">
    <property type="component" value="Unassembled WGS sequence"/>
</dbReference>
<evidence type="ECO:0000256" key="2">
    <source>
        <dbReference type="SAM" id="MobiDB-lite"/>
    </source>
</evidence>
<dbReference type="OrthoDB" id="10261348at2759"/>
<dbReference type="AlphaFoldDB" id="A0A448YX04"/>
<dbReference type="GO" id="GO:0071014">
    <property type="term" value="C:post-mRNA release spliceosomal complex"/>
    <property type="evidence" value="ECO:0007669"/>
    <property type="project" value="TreeGrafter"/>
</dbReference>
<feature type="region of interest" description="Disordered" evidence="2">
    <location>
        <begin position="28"/>
        <end position="174"/>
    </location>
</feature>
<feature type="compositionally biased region" description="Gly residues" evidence="2">
    <location>
        <begin position="103"/>
        <end position="112"/>
    </location>
</feature>
<feature type="coiled-coil region" evidence="1">
    <location>
        <begin position="186"/>
        <end position="222"/>
    </location>
</feature>
<dbReference type="PANTHER" id="PTHR31551:SF1">
    <property type="entry name" value="COILED-COIL DOMAIN-CONTAINING PROTEIN 12"/>
    <property type="match status" value="1"/>
</dbReference>
<dbReference type="EMBL" id="CAACVS010000025">
    <property type="protein sequence ID" value="VEU34323.1"/>
    <property type="molecule type" value="Genomic_DNA"/>
</dbReference>
<feature type="compositionally biased region" description="Low complexity" evidence="2">
    <location>
        <begin position="157"/>
        <end position="174"/>
    </location>
</feature>
<keyword evidence="4" id="KW-1185">Reference proteome</keyword>
<keyword evidence="1" id="KW-0175">Coiled coil</keyword>
<feature type="compositionally biased region" description="Low complexity" evidence="2">
    <location>
        <begin position="72"/>
        <end position="86"/>
    </location>
</feature>
<sequence length="229" mass="24148">MEGPCFRNNRNKQHSFAVPVCLFVRFDDPTRPQQHQDQPPPPPQKMVDDRRARLKALAARAGRTKESAPDRGASSASAGANNSNGNDPPRISFRNYAPTDGSLAGGSSGGAGPSASKRQRTGQEPAAAPRAAASSSEALKSALSEAREEAAVGHGGSNSNSSANTHAAAGATVTSLAPKKINWDLKRDLSDKLAKLERRTQKAIVEILKERLESEAAEAVDEDGDSDLD</sequence>
<dbReference type="InterPro" id="IPR013169">
    <property type="entry name" value="mRNA_splic_Cwf18-like"/>
</dbReference>
<evidence type="ECO:0000256" key="1">
    <source>
        <dbReference type="SAM" id="Coils"/>
    </source>
</evidence>
<organism evidence="3 4">
    <name type="scientific">Pseudo-nitzschia multistriata</name>
    <dbReference type="NCBI Taxonomy" id="183589"/>
    <lineage>
        <taxon>Eukaryota</taxon>
        <taxon>Sar</taxon>
        <taxon>Stramenopiles</taxon>
        <taxon>Ochrophyta</taxon>
        <taxon>Bacillariophyta</taxon>
        <taxon>Bacillariophyceae</taxon>
        <taxon>Bacillariophycidae</taxon>
        <taxon>Bacillariales</taxon>
        <taxon>Bacillariaceae</taxon>
        <taxon>Pseudo-nitzschia</taxon>
    </lineage>
</organism>